<keyword evidence="4" id="KW-0315">Glutamine amidotransferase</keyword>
<evidence type="ECO:0000256" key="1">
    <source>
        <dbReference type="ARBA" id="ARBA00008345"/>
    </source>
</evidence>
<dbReference type="PANTHER" id="PTHR31559:SF0">
    <property type="entry name" value="PYRIDOXAL 5'-PHOSPHATE SYNTHASE SUBUNIT SNO1-RELATED"/>
    <property type="match status" value="1"/>
</dbReference>
<dbReference type="EC" id="3.5.1.2" evidence="2"/>
<dbReference type="AlphaFoldDB" id="A0A427Y360"/>
<dbReference type="InterPro" id="IPR029062">
    <property type="entry name" value="Class_I_gatase-like"/>
</dbReference>
<dbReference type="OrthoDB" id="2039at2759"/>
<dbReference type="PROSITE" id="PS51130">
    <property type="entry name" value="PDXT_SNO_2"/>
    <property type="match status" value="1"/>
</dbReference>
<dbReference type="GO" id="GO:0005829">
    <property type="term" value="C:cytosol"/>
    <property type="evidence" value="ECO:0007669"/>
    <property type="project" value="TreeGrafter"/>
</dbReference>
<dbReference type="GO" id="GO:0004359">
    <property type="term" value="F:glutaminase activity"/>
    <property type="evidence" value="ECO:0007669"/>
    <property type="project" value="UniProtKB-EC"/>
</dbReference>
<organism evidence="8 9">
    <name type="scientific">Saitozyma podzolica</name>
    <dbReference type="NCBI Taxonomy" id="1890683"/>
    <lineage>
        <taxon>Eukaryota</taxon>
        <taxon>Fungi</taxon>
        <taxon>Dikarya</taxon>
        <taxon>Basidiomycota</taxon>
        <taxon>Agaricomycotina</taxon>
        <taxon>Tremellomycetes</taxon>
        <taxon>Tremellales</taxon>
        <taxon>Trimorphomycetaceae</taxon>
        <taxon>Saitozyma</taxon>
    </lineage>
</organism>
<evidence type="ECO:0000256" key="6">
    <source>
        <dbReference type="ARBA" id="ARBA00049534"/>
    </source>
</evidence>
<dbReference type="FunFam" id="3.40.50.880:FF:000077">
    <property type="entry name" value="Unplaced genomic scaffold supercont2.4, whole genome shotgun sequence"/>
    <property type="match status" value="1"/>
</dbReference>
<evidence type="ECO:0000256" key="4">
    <source>
        <dbReference type="ARBA" id="ARBA00022962"/>
    </source>
</evidence>
<feature type="compositionally biased region" description="Low complexity" evidence="7">
    <location>
        <begin position="184"/>
        <end position="199"/>
    </location>
</feature>
<dbReference type="PROSITE" id="PS01236">
    <property type="entry name" value="PDXT_SNO_1"/>
    <property type="match status" value="1"/>
</dbReference>
<dbReference type="PANTHER" id="PTHR31559">
    <property type="entry name" value="PYRIDOXAL 5'-PHOSPHATE SYNTHASE SUBUNIT SNO"/>
    <property type="match status" value="1"/>
</dbReference>
<evidence type="ECO:0000256" key="2">
    <source>
        <dbReference type="ARBA" id="ARBA00012918"/>
    </source>
</evidence>
<feature type="region of interest" description="Disordered" evidence="7">
    <location>
        <begin position="184"/>
        <end position="268"/>
    </location>
</feature>
<dbReference type="STRING" id="1890683.A0A427Y360"/>
<comment type="similarity">
    <text evidence="1">Belongs to the glutaminase PdxT/SNO family.</text>
</comment>
<gene>
    <name evidence="8" type="ORF">EHS25_003693</name>
</gene>
<dbReference type="GO" id="GO:0008614">
    <property type="term" value="P:pyridoxine metabolic process"/>
    <property type="evidence" value="ECO:0007669"/>
    <property type="project" value="TreeGrafter"/>
</dbReference>
<reference evidence="8 9" key="1">
    <citation type="submission" date="2018-11" db="EMBL/GenBank/DDBJ databases">
        <title>Genome sequence of Saitozyma podzolica DSM 27192.</title>
        <authorList>
            <person name="Aliyu H."/>
            <person name="Gorte O."/>
            <person name="Ochsenreither K."/>
        </authorList>
    </citation>
    <scope>NUCLEOTIDE SEQUENCE [LARGE SCALE GENOMIC DNA]</scope>
    <source>
        <strain evidence="8 9">DSM 27192</strain>
    </source>
</reference>
<dbReference type="EMBL" id="RSCD01000019">
    <property type="protein sequence ID" value="RSH85554.1"/>
    <property type="molecule type" value="Genomic_DNA"/>
</dbReference>
<sequence>MVSPLAPASSSSSSSQLPETVVIGVLALQGAFIEHIHYLQRLRPSSHILQPIAVRSPQELAACHALIIPGGESTVIASVAGRTPGLLEALQDFVRDPTKPVWGTCAGMILMAEQNGIGGGKIIKGKERQQGWGGIEGLKVWRNLYGTQLESFEAPLIIPGLSDPSRPFNAIFIRAPAIYSLPTSSSSSTSSSSHVESLSGPTGLPTPDPSRPASPSSSRPSGFSSPPLEVLAALPPELCPPPPPATQSWATPTPRISARSWSEKEGRW</sequence>
<dbReference type="SUPFAM" id="SSF52317">
    <property type="entry name" value="Class I glutamine amidotransferase-like"/>
    <property type="match status" value="1"/>
</dbReference>
<keyword evidence="5" id="KW-0456">Lyase</keyword>
<keyword evidence="3" id="KW-0378">Hydrolase</keyword>
<dbReference type="Gene3D" id="3.40.50.880">
    <property type="match status" value="1"/>
</dbReference>
<comment type="catalytic activity">
    <reaction evidence="6">
        <text>L-glutamine + H2O = L-glutamate + NH4(+)</text>
        <dbReference type="Rhea" id="RHEA:15889"/>
        <dbReference type="ChEBI" id="CHEBI:15377"/>
        <dbReference type="ChEBI" id="CHEBI:28938"/>
        <dbReference type="ChEBI" id="CHEBI:29985"/>
        <dbReference type="ChEBI" id="CHEBI:58359"/>
        <dbReference type="EC" id="3.5.1.2"/>
    </reaction>
</comment>
<dbReference type="Pfam" id="PF01174">
    <property type="entry name" value="SNO"/>
    <property type="match status" value="1"/>
</dbReference>
<dbReference type="Proteomes" id="UP000279259">
    <property type="component" value="Unassembled WGS sequence"/>
</dbReference>
<evidence type="ECO:0000256" key="5">
    <source>
        <dbReference type="ARBA" id="ARBA00023239"/>
    </source>
</evidence>
<comment type="caution">
    <text evidence="8">The sequence shown here is derived from an EMBL/GenBank/DDBJ whole genome shotgun (WGS) entry which is preliminary data.</text>
</comment>
<dbReference type="GO" id="GO:0042823">
    <property type="term" value="P:pyridoxal phosphate biosynthetic process"/>
    <property type="evidence" value="ECO:0007669"/>
    <property type="project" value="InterPro"/>
</dbReference>
<evidence type="ECO:0000256" key="3">
    <source>
        <dbReference type="ARBA" id="ARBA00022801"/>
    </source>
</evidence>
<keyword evidence="9" id="KW-1185">Reference proteome</keyword>
<dbReference type="InterPro" id="IPR021196">
    <property type="entry name" value="PdxT/SNO_CS"/>
</dbReference>
<protein>
    <recommendedName>
        <fullName evidence="2">glutaminase</fullName>
        <ecNumber evidence="2">3.5.1.2</ecNumber>
    </recommendedName>
</protein>
<dbReference type="GO" id="GO:0016829">
    <property type="term" value="F:lyase activity"/>
    <property type="evidence" value="ECO:0007669"/>
    <property type="project" value="UniProtKB-KW"/>
</dbReference>
<evidence type="ECO:0000313" key="9">
    <source>
        <dbReference type="Proteomes" id="UP000279259"/>
    </source>
</evidence>
<evidence type="ECO:0000313" key="8">
    <source>
        <dbReference type="EMBL" id="RSH85554.1"/>
    </source>
</evidence>
<dbReference type="InterPro" id="IPR002161">
    <property type="entry name" value="PdxT/SNO"/>
</dbReference>
<dbReference type="GO" id="GO:1903600">
    <property type="term" value="C:glutaminase complex"/>
    <property type="evidence" value="ECO:0007669"/>
    <property type="project" value="TreeGrafter"/>
</dbReference>
<proteinExistence type="inferred from homology"/>
<feature type="compositionally biased region" description="Low complexity" evidence="7">
    <location>
        <begin position="213"/>
        <end position="236"/>
    </location>
</feature>
<evidence type="ECO:0000256" key="7">
    <source>
        <dbReference type="SAM" id="MobiDB-lite"/>
    </source>
</evidence>
<accession>A0A427Y360</accession>
<name>A0A427Y360_9TREE</name>